<comment type="caution">
    <text evidence="2">The sequence shown here is derived from an EMBL/GenBank/DDBJ whole genome shotgun (WGS) entry which is preliminary data.</text>
</comment>
<proteinExistence type="predicted"/>
<dbReference type="EMBL" id="JBHTCS010000002">
    <property type="protein sequence ID" value="MFC7446633.1"/>
    <property type="molecule type" value="Genomic_DNA"/>
</dbReference>
<evidence type="ECO:0000313" key="3">
    <source>
        <dbReference type="Proteomes" id="UP001596484"/>
    </source>
</evidence>
<evidence type="ECO:0000256" key="1">
    <source>
        <dbReference type="SAM" id="MobiDB-lite"/>
    </source>
</evidence>
<protein>
    <submittedName>
        <fullName evidence="2">Uncharacterized protein</fullName>
    </submittedName>
</protein>
<feature type="region of interest" description="Disordered" evidence="1">
    <location>
        <begin position="62"/>
        <end position="99"/>
    </location>
</feature>
<sequence length="99" mass="10322">MSEEPTVLMTVVARDDPPNLTEAAEQLGLGLDALVEGFGVVPVEPARGIYCVEVRADRIPRDFGGRALGTGPHSNPPIEPMGPIPGGANDDATEDDATE</sequence>
<feature type="compositionally biased region" description="Pro residues" evidence="1">
    <location>
        <begin position="74"/>
        <end position="83"/>
    </location>
</feature>
<keyword evidence="3" id="KW-1185">Reference proteome</keyword>
<dbReference type="Proteomes" id="UP001596484">
    <property type="component" value="Unassembled WGS sequence"/>
</dbReference>
<organism evidence="2 3">
    <name type="scientific">Rhodococcus daqingensis</name>
    <dbReference type="NCBI Taxonomy" id="2479363"/>
    <lineage>
        <taxon>Bacteria</taxon>
        <taxon>Bacillati</taxon>
        <taxon>Actinomycetota</taxon>
        <taxon>Actinomycetes</taxon>
        <taxon>Mycobacteriales</taxon>
        <taxon>Nocardiaceae</taxon>
        <taxon>Rhodococcus</taxon>
    </lineage>
</organism>
<accession>A0ABW2RSR4</accession>
<evidence type="ECO:0000313" key="2">
    <source>
        <dbReference type="EMBL" id="MFC7446633.1"/>
    </source>
</evidence>
<name>A0ABW2RSR4_9NOCA</name>
<dbReference type="RefSeq" id="WP_378400993.1">
    <property type="nucleotide sequence ID" value="NZ_JBHTCS010000002.1"/>
</dbReference>
<gene>
    <name evidence="2" type="ORF">ACFQS9_01895</name>
</gene>
<reference evidence="3" key="1">
    <citation type="journal article" date="2019" name="Int. J. Syst. Evol. Microbiol.">
        <title>The Global Catalogue of Microorganisms (GCM) 10K type strain sequencing project: providing services to taxonomists for standard genome sequencing and annotation.</title>
        <authorList>
            <consortium name="The Broad Institute Genomics Platform"/>
            <consortium name="The Broad Institute Genome Sequencing Center for Infectious Disease"/>
            <person name="Wu L."/>
            <person name="Ma J."/>
        </authorList>
    </citation>
    <scope>NUCLEOTIDE SEQUENCE [LARGE SCALE GENOMIC DNA]</scope>
    <source>
        <strain evidence="3">ICMP 19430</strain>
    </source>
</reference>